<dbReference type="CDD" id="cd06741">
    <property type="entry name" value="PDZ2_FL-whirlin"/>
    <property type="match status" value="1"/>
</dbReference>
<dbReference type="FunFam" id="2.30.42.10:FF:000087">
    <property type="entry name" value="Whirlin a"/>
    <property type="match status" value="1"/>
</dbReference>
<dbReference type="GO" id="GO:0002142">
    <property type="term" value="C:stereocilia ankle link complex"/>
    <property type="evidence" value="ECO:0007669"/>
    <property type="project" value="TreeGrafter"/>
</dbReference>
<feature type="region of interest" description="Disordered" evidence="4">
    <location>
        <begin position="755"/>
        <end position="788"/>
    </location>
</feature>
<dbReference type="Proteomes" id="UP000695007">
    <property type="component" value="Unplaced"/>
</dbReference>
<keyword evidence="3" id="KW-0966">Cell projection</keyword>
<dbReference type="GeneID" id="105368284"/>
<feature type="compositionally biased region" description="Low complexity" evidence="4">
    <location>
        <begin position="757"/>
        <end position="768"/>
    </location>
</feature>
<dbReference type="Gene3D" id="2.30.42.10">
    <property type="match status" value="3"/>
</dbReference>
<dbReference type="RefSeq" id="XP_011505572.1">
    <property type="nucleotide sequence ID" value="XM_011507270.1"/>
</dbReference>
<feature type="region of interest" description="Disordered" evidence="4">
    <location>
        <begin position="610"/>
        <end position="711"/>
    </location>
</feature>
<feature type="compositionally biased region" description="Low complexity" evidence="4">
    <location>
        <begin position="145"/>
        <end position="159"/>
    </location>
</feature>
<reference evidence="7" key="1">
    <citation type="submission" date="2025-08" db="UniProtKB">
        <authorList>
            <consortium name="RefSeq"/>
        </authorList>
    </citation>
    <scope>IDENTIFICATION</scope>
</reference>
<dbReference type="KEGG" id="csol:105368284"/>
<dbReference type="Pfam" id="PF00595">
    <property type="entry name" value="PDZ"/>
    <property type="match status" value="3"/>
</dbReference>
<sequence>MASTMEDYGSELQELQWGPSDGGGHLLRSSSHFLRPGAGSSYEAEDLEPPSRHHYHGTSGTGQQPRGYYSPPGTSYTIVERPPSAQHHHSSHATPYRHRGHASSSGGAISPEQVLRLFGNGLTERRQNERRTPASSPASVTALRTSASSSQSTSNVQASPAPHSLSLQELTVRTITMTREPPDSNHGFGICVKGGKDAGVGVYISRVEEGSVAERAGLRPGDTILEVNGTPFRAVTHEEALKMLKSCRTLSMTVRGPAIDPRCRGGHSIWSQNRQQTCSWMDRQGRPVSPPPLSSREPRYGPRTRKIDLCIEPGQSLGLMIRGGLEYGLGIYVTGVDKDSVADRSGLLVGDQILEVNGQSFEEATHDEAVQVLKTNKRMSLLIRDVGKVPHSCTTSQSMIVPVSRYQDHDSLLLASPGNHRPSSPASLSEWRHRGGHPISSATAAMVEEKARVVLARSERAALSQLLADYRNRRLTIEDLIGSLGDLLNTHEKLTLLTELRELVDSKDRPAFDDLVYRPRLSRRIGDRVHNSDLIVTPSLHELPRVISGACCQPRQLMDIQGDPLGVMRILQPRDNQEYRSPSEDSGLGPEMYTSSGGCRCTQQHEIATSDLALSNDDEYDYQDYDDMDGDRGGRRHSSPGGSRGNRDYAHHHLHSDNLEGNGACCETETMIGNGTRRGERDRDRDRDTEDDEDDGMVERSSESGGGGGFGGWRNHLLGGLTQRVKSWYWGARPLELAHKLSRSFDMQEAQLLEEAGSGTSGSSLSGGAPRRHHSAQRLGRGQADAGRDEDAAVVMPDHQGNLRIIVKKSKPTLGIAIEGGANTKHPLPRIINIHDNGAAYDAGGLEVGQLILEVDGHKVEGLHHQEVARLIAESFARRDRGEIEFLVVEAKKSNLEPKPTALIFLEA</sequence>
<dbReference type="CTD" id="39533"/>
<feature type="compositionally biased region" description="Basic and acidic residues" evidence="4">
    <location>
        <begin position="645"/>
        <end position="658"/>
    </location>
</feature>
<dbReference type="CDD" id="cd00136">
    <property type="entry name" value="PDZ_canonical"/>
    <property type="match status" value="1"/>
</dbReference>
<dbReference type="InterPro" id="IPR051844">
    <property type="entry name" value="USH2_Complex_Protein"/>
</dbReference>
<dbReference type="Gene3D" id="1.20.1160.20">
    <property type="match status" value="1"/>
</dbReference>
<evidence type="ECO:0000256" key="1">
    <source>
        <dbReference type="ARBA" id="ARBA00004316"/>
    </source>
</evidence>
<feature type="region of interest" description="Disordered" evidence="4">
    <location>
        <begin position="576"/>
        <end position="598"/>
    </location>
</feature>
<dbReference type="SMART" id="SM00228">
    <property type="entry name" value="PDZ"/>
    <property type="match status" value="3"/>
</dbReference>
<protein>
    <submittedName>
        <fullName evidence="7">Whirlin</fullName>
    </submittedName>
</protein>
<feature type="domain" description="PDZ" evidence="5">
    <location>
        <begin position="306"/>
        <end position="374"/>
    </location>
</feature>
<evidence type="ECO:0000256" key="4">
    <source>
        <dbReference type="SAM" id="MobiDB-lite"/>
    </source>
</evidence>
<feature type="domain" description="PDZ" evidence="5">
    <location>
        <begin position="174"/>
        <end position="246"/>
    </location>
</feature>
<feature type="region of interest" description="Disordered" evidence="4">
    <location>
        <begin position="123"/>
        <end position="165"/>
    </location>
</feature>
<comment type="subcellular location">
    <subcellularLocation>
        <location evidence="1">Cell projection</location>
    </subcellularLocation>
</comment>
<organism evidence="6 7">
    <name type="scientific">Ceratosolen solmsi marchali</name>
    <dbReference type="NCBI Taxonomy" id="326594"/>
    <lineage>
        <taxon>Eukaryota</taxon>
        <taxon>Metazoa</taxon>
        <taxon>Ecdysozoa</taxon>
        <taxon>Arthropoda</taxon>
        <taxon>Hexapoda</taxon>
        <taxon>Insecta</taxon>
        <taxon>Pterygota</taxon>
        <taxon>Neoptera</taxon>
        <taxon>Endopterygota</taxon>
        <taxon>Hymenoptera</taxon>
        <taxon>Apocrita</taxon>
        <taxon>Proctotrupomorpha</taxon>
        <taxon>Chalcidoidea</taxon>
        <taxon>Agaonidae</taxon>
        <taxon>Agaoninae</taxon>
        <taxon>Ceratosolen</taxon>
    </lineage>
</organism>
<dbReference type="SUPFAM" id="SSF50156">
    <property type="entry name" value="PDZ domain-like"/>
    <property type="match status" value="3"/>
</dbReference>
<dbReference type="AlphaFoldDB" id="A0AAJ7E2L9"/>
<evidence type="ECO:0000313" key="6">
    <source>
        <dbReference type="Proteomes" id="UP000695007"/>
    </source>
</evidence>
<accession>A0AAJ7E2L9</accession>
<feature type="region of interest" description="Disordered" evidence="4">
    <location>
        <begin position="1"/>
        <end position="111"/>
    </location>
</feature>
<gene>
    <name evidence="7" type="primary">LOC105368284</name>
</gene>
<evidence type="ECO:0000256" key="2">
    <source>
        <dbReference type="ARBA" id="ARBA00022737"/>
    </source>
</evidence>
<keyword evidence="6" id="KW-1185">Reference proteome</keyword>
<feature type="region of interest" description="Disordered" evidence="4">
    <location>
        <begin position="281"/>
        <end position="301"/>
    </location>
</feature>
<evidence type="ECO:0000259" key="5">
    <source>
        <dbReference type="PROSITE" id="PS50106"/>
    </source>
</evidence>
<dbReference type="GO" id="GO:0005886">
    <property type="term" value="C:plasma membrane"/>
    <property type="evidence" value="ECO:0007669"/>
    <property type="project" value="TreeGrafter"/>
</dbReference>
<evidence type="ECO:0000256" key="3">
    <source>
        <dbReference type="ARBA" id="ARBA00023273"/>
    </source>
</evidence>
<name>A0AAJ7E2L9_9HYME</name>
<evidence type="ECO:0000313" key="7">
    <source>
        <dbReference type="RefSeq" id="XP_011505572.1"/>
    </source>
</evidence>
<dbReference type="PROSITE" id="PS50106">
    <property type="entry name" value="PDZ"/>
    <property type="match status" value="3"/>
</dbReference>
<dbReference type="InterPro" id="IPR001478">
    <property type="entry name" value="PDZ"/>
</dbReference>
<keyword evidence="2" id="KW-0677">Repeat</keyword>
<dbReference type="GO" id="GO:0005929">
    <property type="term" value="C:cilium"/>
    <property type="evidence" value="ECO:0007669"/>
    <property type="project" value="TreeGrafter"/>
</dbReference>
<feature type="compositionally biased region" description="Basic residues" evidence="4">
    <location>
        <begin position="86"/>
        <end position="101"/>
    </location>
</feature>
<feature type="compositionally biased region" description="Acidic residues" evidence="4">
    <location>
        <begin position="616"/>
        <end position="629"/>
    </location>
</feature>
<feature type="compositionally biased region" description="Polar residues" evidence="4">
    <location>
        <begin position="133"/>
        <end position="144"/>
    </location>
</feature>
<dbReference type="InterPro" id="IPR036034">
    <property type="entry name" value="PDZ_sf"/>
</dbReference>
<proteinExistence type="predicted"/>
<dbReference type="GO" id="GO:0032426">
    <property type="term" value="C:stereocilium tip"/>
    <property type="evidence" value="ECO:0007669"/>
    <property type="project" value="TreeGrafter"/>
</dbReference>
<dbReference type="PANTHER" id="PTHR23116">
    <property type="entry name" value="PDZ DOMAIN CONTAINING WHIRLIN AND HARMONIN-RELATED"/>
    <property type="match status" value="1"/>
</dbReference>
<dbReference type="PANTHER" id="PTHR23116:SF29">
    <property type="entry name" value="PDZ DOMAIN-CONTAINING PROTEIN 7"/>
    <property type="match status" value="1"/>
</dbReference>
<dbReference type="FunFam" id="2.30.42.10:FF:000173">
    <property type="entry name" value="whirlin isoform X4"/>
    <property type="match status" value="1"/>
</dbReference>
<feature type="compositionally biased region" description="Basic and acidic residues" evidence="4">
    <location>
        <begin position="123"/>
        <end position="132"/>
    </location>
</feature>
<dbReference type="CDD" id="cd06742">
    <property type="entry name" value="PDZ3_FL-whirlin-like"/>
    <property type="match status" value="1"/>
</dbReference>
<feature type="domain" description="PDZ" evidence="5">
    <location>
        <begin position="804"/>
        <end position="875"/>
    </location>
</feature>
<feature type="compositionally biased region" description="Basic and acidic residues" evidence="4">
    <location>
        <begin position="677"/>
        <end position="688"/>
    </location>
</feature>